<feature type="compositionally biased region" description="Polar residues" evidence="3">
    <location>
        <begin position="457"/>
        <end position="467"/>
    </location>
</feature>
<keyword evidence="5" id="KW-1185">Reference proteome</keyword>
<feature type="region of interest" description="Disordered" evidence="3">
    <location>
        <begin position="345"/>
        <end position="400"/>
    </location>
</feature>
<sequence length="542" mass="61519">MEEGTTEYLESRVRQRYSERGSNVALRPAPLSANKGTDIQAATCCRSTCHPRTTPSIQLNKKHIQLEQCLSSDKENAQQSLCKQHEDKLATLKMEFQKLQRTHEESLDILREENESIREQITEKQLEIQRNQAESKKLMEDYESKEMHLKEHNRKLREKLDVLESDFEQRVKGLIEENKRLRDDNDRLLSYGDDKSIGVQEVQSLRAVLELKQNEVAELRKTAAEATQKAEILVGAEERARVLNARCEDLQLQLQRKADFEKSLIQDKLKLQESFKEEINQKRRLSQHNEELQWKLKQNKEVITKVLEQAEETAFNRSILSSSFNERHSSSSRLSLERTLSFRDRTYSTRSSTSGTPDHQPCRPRKSRTSSDRDLDDLSPPASPKVTAESPASPKVKAVVEKSDSVSYVLEMDDSPDVVADRIVRRSFRQATPPKGAGTPQRGSAAGGKRPRMRTPLGQSASSTFSRNGDWEERDVFSWPVDLARYGGRLDVDSDLMLPALPSELEGSRGGLRVLPSPKLLAGEAMVSESNSEDESTSSSQL</sequence>
<evidence type="ECO:0000256" key="1">
    <source>
        <dbReference type="ARBA" id="ARBA00023054"/>
    </source>
</evidence>
<name>A0A9N9SEP2_PHACE</name>
<feature type="region of interest" description="Disordered" evidence="3">
    <location>
        <begin position="523"/>
        <end position="542"/>
    </location>
</feature>
<gene>
    <name evidence="4" type="ORF">PHAECO_LOCUS6304</name>
</gene>
<evidence type="ECO:0000313" key="4">
    <source>
        <dbReference type="EMBL" id="CAG9819044.1"/>
    </source>
</evidence>
<evidence type="ECO:0000256" key="3">
    <source>
        <dbReference type="SAM" id="MobiDB-lite"/>
    </source>
</evidence>
<dbReference type="AlphaFoldDB" id="A0A9N9SEP2"/>
<proteinExistence type="predicted"/>
<reference evidence="4" key="1">
    <citation type="submission" date="2022-01" db="EMBL/GenBank/DDBJ databases">
        <authorList>
            <person name="King R."/>
        </authorList>
    </citation>
    <scope>NUCLEOTIDE SEQUENCE</scope>
</reference>
<evidence type="ECO:0000313" key="5">
    <source>
        <dbReference type="Proteomes" id="UP001153737"/>
    </source>
</evidence>
<organism evidence="4 5">
    <name type="scientific">Phaedon cochleariae</name>
    <name type="common">Mustard beetle</name>
    <dbReference type="NCBI Taxonomy" id="80249"/>
    <lineage>
        <taxon>Eukaryota</taxon>
        <taxon>Metazoa</taxon>
        <taxon>Ecdysozoa</taxon>
        <taxon>Arthropoda</taxon>
        <taxon>Hexapoda</taxon>
        <taxon>Insecta</taxon>
        <taxon>Pterygota</taxon>
        <taxon>Neoptera</taxon>
        <taxon>Endopterygota</taxon>
        <taxon>Coleoptera</taxon>
        <taxon>Polyphaga</taxon>
        <taxon>Cucujiformia</taxon>
        <taxon>Chrysomeloidea</taxon>
        <taxon>Chrysomelidae</taxon>
        <taxon>Chrysomelinae</taxon>
        <taxon>Chrysomelini</taxon>
        <taxon>Phaedon</taxon>
    </lineage>
</organism>
<accession>A0A9N9SEP2</accession>
<dbReference type="GO" id="GO:0005634">
    <property type="term" value="C:nucleus"/>
    <property type="evidence" value="ECO:0007669"/>
    <property type="project" value="TreeGrafter"/>
</dbReference>
<feature type="region of interest" description="Disordered" evidence="3">
    <location>
        <begin position="427"/>
        <end position="469"/>
    </location>
</feature>
<feature type="coiled-coil region" evidence="2">
    <location>
        <begin position="82"/>
        <end position="253"/>
    </location>
</feature>
<dbReference type="Proteomes" id="UP001153737">
    <property type="component" value="Chromosome 2"/>
</dbReference>
<dbReference type="PANTHER" id="PTHR24200:SF11">
    <property type="entry name" value="TOUCAN, ISOFORM A"/>
    <property type="match status" value="1"/>
</dbReference>
<protein>
    <submittedName>
        <fullName evidence="4">Uncharacterized protein</fullName>
    </submittedName>
</protein>
<reference evidence="4" key="2">
    <citation type="submission" date="2022-10" db="EMBL/GenBank/DDBJ databases">
        <authorList>
            <consortium name="ENA_rothamsted_submissions"/>
            <consortium name="culmorum"/>
            <person name="King R."/>
        </authorList>
    </citation>
    <scope>NUCLEOTIDE SEQUENCE</scope>
</reference>
<dbReference type="EMBL" id="OU896708">
    <property type="protein sequence ID" value="CAG9819044.1"/>
    <property type="molecule type" value="Genomic_DNA"/>
</dbReference>
<dbReference type="OrthoDB" id="10038993at2759"/>
<dbReference type="GO" id="GO:0008017">
    <property type="term" value="F:microtubule binding"/>
    <property type="evidence" value="ECO:0007669"/>
    <property type="project" value="TreeGrafter"/>
</dbReference>
<dbReference type="InterPro" id="IPR051293">
    <property type="entry name" value="MTUS1/CCDC69"/>
</dbReference>
<dbReference type="GO" id="GO:0005737">
    <property type="term" value="C:cytoplasm"/>
    <property type="evidence" value="ECO:0007669"/>
    <property type="project" value="TreeGrafter"/>
</dbReference>
<keyword evidence="1 2" id="KW-0175">Coiled coil</keyword>
<dbReference type="PANTHER" id="PTHR24200">
    <property type="entry name" value="TOUCAN, ISOFORM A"/>
    <property type="match status" value="1"/>
</dbReference>
<evidence type="ECO:0000256" key="2">
    <source>
        <dbReference type="SAM" id="Coils"/>
    </source>
</evidence>